<evidence type="ECO:0000256" key="1">
    <source>
        <dbReference type="ARBA" id="ARBA00002249"/>
    </source>
</evidence>
<feature type="transmembrane region" description="Helical" evidence="9">
    <location>
        <begin position="64"/>
        <end position="85"/>
    </location>
</feature>
<dbReference type="InterPro" id="IPR002293">
    <property type="entry name" value="AA/rel_permease1"/>
</dbReference>
<reference evidence="10 11" key="1">
    <citation type="submission" date="2016-01" db="EMBL/GenBank/DDBJ databases">
        <title>Mycobacterium immunogenum strain CD11_6 genome sequencing and assembly.</title>
        <authorList>
            <person name="Kaur G."/>
            <person name="Nair G.R."/>
            <person name="Mayilraj S."/>
        </authorList>
    </citation>
    <scope>NUCLEOTIDE SEQUENCE [LARGE SCALE GENOMIC DNA]</scope>
    <source>
        <strain evidence="10 11">CD11-6</strain>
    </source>
</reference>
<evidence type="ECO:0000313" key="10">
    <source>
        <dbReference type="EMBL" id="OAT69259.1"/>
    </source>
</evidence>
<dbReference type="Gene3D" id="1.20.1740.10">
    <property type="entry name" value="Amino acid/polyamine transporter I"/>
    <property type="match status" value="1"/>
</dbReference>
<accession>A0A179VBI2</accession>
<feature type="transmembrane region" description="Helical" evidence="9">
    <location>
        <begin position="300"/>
        <end position="324"/>
    </location>
</feature>
<dbReference type="Pfam" id="PF13520">
    <property type="entry name" value="AA_permease_2"/>
    <property type="match status" value="1"/>
</dbReference>
<evidence type="ECO:0000313" key="11">
    <source>
        <dbReference type="Proteomes" id="UP000186919"/>
    </source>
</evidence>
<feature type="transmembrane region" description="Helical" evidence="9">
    <location>
        <begin position="447"/>
        <end position="465"/>
    </location>
</feature>
<evidence type="ECO:0000256" key="5">
    <source>
        <dbReference type="ARBA" id="ARBA00022692"/>
    </source>
</evidence>
<keyword evidence="7 9" id="KW-0472">Membrane</keyword>
<gene>
    <name evidence="10" type="ORF">AWB85_22520</name>
</gene>
<feature type="transmembrane region" description="Helical" evidence="9">
    <location>
        <begin position="105"/>
        <end position="128"/>
    </location>
</feature>
<evidence type="ECO:0000256" key="9">
    <source>
        <dbReference type="SAM" id="Phobius"/>
    </source>
</evidence>
<dbReference type="PANTHER" id="PTHR42770">
    <property type="entry name" value="AMINO ACID TRANSPORTER-RELATED"/>
    <property type="match status" value="1"/>
</dbReference>
<feature type="transmembrane region" description="Helical" evidence="9">
    <location>
        <begin position="353"/>
        <end position="374"/>
    </location>
</feature>
<dbReference type="GO" id="GO:0022857">
    <property type="term" value="F:transmembrane transporter activity"/>
    <property type="evidence" value="ECO:0007669"/>
    <property type="project" value="InterPro"/>
</dbReference>
<dbReference type="GO" id="GO:0005886">
    <property type="term" value="C:plasma membrane"/>
    <property type="evidence" value="ECO:0007669"/>
    <property type="project" value="UniProtKB-SubCell"/>
</dbReference>
<evidence type="ECO:0000256" key="2">
    <source>
        <dbReference type="ARBA" id="ARBA00004651"/>
    </source>
</evidence>
<dbReference type="Proteomes" id="UP000186919">
    <property type="component" value="Unassembled WGS sequence"/>
</dbReference>
<dbReference type="InterPro" id="IPR050367">
    <property type="entry name" value="APC_superfamily"/>
</dbReference>
<sequence>MPSLPNVERLEELEDARDSGGPGLAAGSMSGVELVAQSTAGIAPSAVMVSGATLVAASAGPGTLYSYAVSLGVLLLVGWCVSRAAKLRPGEDLLSHITAAFGRAVGFVGSTGLAFGYLLIAVGCVAQFSQYMKPLIAVAPPVSAGAPGTAIGVTAVLEIACVVGAGFMMIRGVRVSAWTGVVLEVLSIGAILLVLTMVLIRHGFSIDPLMPTGITATQVIGGMVLATLGFVGFESAACLSVEAKDPQRTIPRAVTGSALLAGALYLYSSYAQIVGFDGADKLAQDATPLNTLADGLGQHWLALAIDLGAVASNFACVTGSLTAASRVLRSMGESKLVHAKIAATHPKRKTPHVAIVLLSAAALITAIGLAASGINELDVYSYTGTLGTFGYMVAYMLMGLGIPVLLRRLAPDAGITMAVLIGGTATLCLAYVFYRNVYPIPDWPIDIMPWLFLGVLLAAAAWYVAGPRRTANAQSPMMAQPETPEPVSAHTN</sequence>
<organism evidence="10 11">
    <name type="scientific">Mycobacteroides immunogenum</name>
    <dbReference type="NCBI Taxonomy" id="83262"/>
    <lineage>
        <taxon>Bacteria</taxon>
        <taxon>Bacillati</taxon>
        <taxon>Actinomycetota</taxon>
        <taxon>Actinomycetes</taxon>
        <taxon>Mycobacteriales</taxon>
        <taxon>Mycobacteriaceae</taxon>
        <taxon>Mycobacteroides</taxon>
    </lineage>
</organism>
<feature type="transmembrane region" description="Helical" evidence="9">
    <location>
        <begin position="253"/>
        <end position="273"/>
    </location>
</feature>
<keyword evidence="4" id="KW-1003">Cell membrane</keyword>
<comment type="similarity">
    <text evidence="3">Belongs to the amino acid-polyamine-organocation (APC) superfamily.</text>
</comment>
<evidence type="ECO:0000256" key="8">
    <source>
        <dbReference type="SAM" id="MobiDB-lite"/>
    </source>
</evidence>
<evidence type="ECO:0000256" key="6">
    <source>
        <dbReference type="ARBA" id="ARBA00022989"/>
    </source>
</evidence>
<protein>
    <submittedName>
        <fullName evidence="10">Amino acid permease</fullName>
    </submittedName>
</protein>
<proteinExistence type="inferred from homology"/>
<dbReference type="PIRSF" id="PIRSF006060">
    <property type="entry name" value="AA_transporter"/>
    <property type="match status" value="1"/>
</dbReference>
<keyword evidence="5 9" id="KW-0812">Transmembrane</keyword>
<feature type="transmembrane region" description="Helical" evidence="9">
    <location>
        <begin position="148"/>
        <end position="170"/>
    </location>
</feature>
<feature type="transmembrane region" description="Helical" evidence="9">
    <location>
        <begin position="386"/>
        <end position="406"/>
    </location>
</feature>
<dbReference type="PANTHER" id="PTHR42770:SF7">
    <property type="entry name" value="MEMBRANE PROTEIN"/>
    <property type="match status" value="1"/>
</dbReference>
<keyword evidence="6 9" id="KW-1133">Transmembrane helix</keyword>
<feature type="region of interest" description="Disordered" evidence="8">
    <location>
        <begin position="1"/>
        <end position="20"/>
    </location>
</feature>
<dbReference type="RefSeq" id="WP_064629165.1">
    <property type="nucleotide sequence ID" value="NZ_LQYE01000008.1"/>
</dbReference>
<dbReference type="EMBL" id="LQYE01000008">
    <property type="protein sequence ID" value="OAT69259.1"/>
    <property type="molecule type" value="Genomic_DNA"/>
</dbReference>
<dbReference type="AlphaFoldDB" id="A0A179VBI2"/>
<evidence type="ECO:0000256" key="3">
    <source>
        <dbReference type="ARBA" id="ARBA00009523"/>
    </source>
</evidence>
<name>A0A179VBI2_9MYCO</name>
<comment type="caution">
    <text evidence="10">The sequence shown here is derived from an EMBL/GenBank/DDBJ whole genome shotgun (WGS) entry which is preliminary data.</text>
</comment>
<feature type="transmembrane region" description="Helical" evidence="9">
    <location>
        <begin position="220"/>
        <end position="241"/>
    </location>
</feature>
<feature type="transmembrane region" description="Helical" evidence="9">
    <location>
        <begin position="177"/>
        <end position="200"/>
    </location>
</feature>
<feature type="transmembrane region" description="Helical" evidence="9">
    <location>
        <begin position="413"/>
        <end position="435"/>
    </location>
</feature>
<evidence type="ECO:0000256" key="7">
    <source>
        <dbReference type="ARBA" id="ARBA00023136"/>
    </source>
</evidence>
<comment type="function">
    <text evidence="1">Probable amino-acid or metabolite transport protein.</text>
</comment>
<comment type="subcellular location">
    <subcellularLocation>
        <location evidence="2">Cell membrane</location>
        <topology evidence="2">Multi-pass membrane protein</topology>
    </subcellularLocation>
</comment>
<evidence type="ECO:0000256" key="4">
    <source>
        <dbReference type="ARBA" id="ARBA00022475"/>
    </source>
</evidence>